<dbReference type="AlphaFoldDB" id="A0A835RCV6"/>
<evidence type="ECO:0000313" key="3">
    <source>
        <dbReference type="EMBL" id="KAG0483612.1"/>
    </source>
</evidence>
<organism evidence="3 5">
    <name type="scientific">Vanilla planifolia</name>
    <name type="common">Vanilla</name>
    <dbReference type="NCBI Taxonomy" id="51239"/>
    <lineage>
        <taxon>Eukaryota</taxon>
        <taxon>Viridiplantae</taxon>
        <taxon>Streptophyta</taxon>
        <taxon>Embryophyta</taxon>
        <taxon>Tracheophyta</taxon>
        <taxon>Spermatophyta</taxon>
        <taxon>Magnoliopsida</taxon>
        <taxon>Liliopsida</taxon>
        <taxon>Asparagales</taxon>
        <taxon>Orchidaceae</taxon>
        <taxon>Vanilloideae</taxon>
        <taxon>Vanilleae</taxon>
        <taxon>Vanilla</taxon>
    </lineage>
</organism>
<sequence>MSTEQQRTELDERAGQARLSPGGNWRQSLEAQEHLAEGKPIWRDTSVTVRQRCHDVDVHRFAQEESRRQTRKQQMTAGK</sequence>
<feature type="region of interest" description="Disordered" evidence="1">
    <location>
        <begin position="1"/>
        <end position="24"/>
    </location>
</feature>
<reference evidence="4 5" key="1">
    <citation type="journal article" date="2020" name="Nat. Food">
        <title>A phased Vanilla planifolia genome enables genetic improvement of flavour and production.</title>
        <authorList>
            <person name="Hasing T."/>
            <person name="Tang H."/>
            <person name="Brym M."/>
            <person name="Khazi F."/>
            <person name="Huang T."/>
            <person name="Chambers A.H."/>
        </authorList>
    </citation>
    <scope>NUCLEOTIDE SEQUENCE [LARGE SCALE GENOMIC DNA]</scope>
    <source>
        <tissue evidence="3">Leaf</tissue>
    </source>
</reference>
<dbReference type="OrthoDB" id="540492at2759"/>
<name>A0A835RCV6_VANPL</name>
<accession>A0A835RCV6</accession>
<evidence type="ECO:0000256" key="1">
    <source>
        <dbReference type="SAM" id="MobiDB-lite"/>
    </source>
</evidence>
<proteinExistence type="predicted"/>
<keyword evidence="4" id="KW-1185">Reference proteome</keyword>
<comment type="caution">
    <text evidence="3">The sequence shown here is derived from an EMBL/GenBank/DDBJ whole genome shotgun (WGS) entry which is preliminary data.</text>
</comment>
<dbReference type="Proteomes" id="UP000639772">
    <property type="component" value="Unassembled WGS sequence"/>
</dbReference>
<feature type="compositionally biased region" description="Basic and acidic residues" evidence="1">
    <location>
        <begin position="1"/>
        <end position="15"/>
    </location>
</feature>
<dbReference type="EMBL" id="JADCNM010000005">
    <property type="protein sequence ID" value="KAG0483612.1"/>
    <property type="molecule type" value="Genomic_DNA"/>
</dbReference>
<evidence type="ECO:0000313" key="4">
    <source>
        <dbReference type="Proteomes" id="UP000636800"/>
    </source>
</evidence>
<gene>
    <name evidence="3" type="ORF">HPP92_011696</name>
    <name evidence="2" type="ORF">HPP92_012026</name>
</gene>
<protein>
    <submittedName>
        <fullName evidence="3">Uncharacterized protein</fullName>
    </submittedName>
</protein>
<dbReference type="EMBL" id="JADCNL010000005">
    <property type="protein sequence ID" value="KAG0481168.1"/>
    <property type="molecule type" value="Genomic_DNA"/>
</dbReference>
<evidence type="ECO:0000313" key="2">
    <source>
        <dbReference type="EMBL" id="KAG0481168.1"/>
    </source>
</evidence>
<evidence type="ECO:0000313" key="5">
    <source>
        <dbReference type="Proteomes" id="UP000639772"/>
    </source>
</evidence>
<dbReference type="Proteomes" id="UP000636800">
    <property type="component" value="Chromosome 5"/>
</dbReference>